<name>A0ABS3JFM3_9BACT</name>
<sequence>MYRFPFLILLVFVFTGSATAQLFFVPGYVVRLKGDTIRGELKAKDNKAVWFRSRLGGPDRQYTPGEIVAYSAENQLVKTAEWVENGVTEQVFLKEVSRGQVGLFELIRPDERLTHVIQLPNKTFVPLRKSVALLLLNQHLTGCTDPSVKQLLASSSYYFSRSYFERVINAYNQCINPRQVQPLVKKKFRYEAGLLAGGAANSWYYGANQDKYNLAWNSNGSYSTDYKGIGGLFFTLAPEKRLSLGVELVYTSVSTDQTITVNNPLDLTDKRTRLYSFQERYFTLPISGRFVVANVGSVRLYAKAGASLAYKFDVGGKYSGDNIVNAPIAIRQGVGIGYLLGIGAQLPISDSRHLLVELRTLPHVVMDGVTRLATSRSYQFTVAVPLISR</sequence>
<dbReference type="RefSeq" id="WP_207328752.1">
    <property type="nucleotide sequence ID" value="NZ_JAFMYW010000002.1"/>
</dbReference>
<comment type="caution">
    <text evidence="1">The sequence shown here is derived from an EMBL/GenBank/DDBJ whole genome shotgun (WGS) entry which is preliminary data.</text>
</comment>
<keyword evidence="2" id="KW-1185">Reference proteome</keyword>
<reference evidence="1 2" key="1">
    <citation type="submission" date="2021-03" db="EMBL/GenBank/DDBJ databases">
        <title>Fibrella sp. HMF5405 genome sequencing and assembly.</title>
        <authorList>
            <person name="Kang H."/>
            <person name="Kim H."/>
            <person name="Bae S."/>
            <person name="Joh K."/>
        </authorList>
    </citation>
    <scope>NUCLEOTIDE SEQUENCE [LARGE SCALE GENOMIC DNA]</scope>
    <source>
        <strain evidence="1 2">HMF5405</strain>
    </source>
</reference>
<dbReference type="InterPro" id="IPR011250">
    <property type="entry name" value="OMP/PagP_B-barrel"/>
</dbReference>
<protein>
    <recommendedName>
        <fullName evidence="3">Outer membrane protein beta-barrel domain-containing protein</fullName>
    </recommendedName>
</protein>
<dbReference type="SUPFAM" id="SSF56925">
    <property type="entry name" value="OMPA-like"/>
    <property type="match status" value="1"/>
</dbReference>
<organism evidence="1 2">
    <name type="scientific">Fibrella forsythiae</name>
    <dbReference type="NCBI Taxonomy" id="2817061"/>
    <lineage>
        <taxon>Bacteria</taxon>
        <taxon>Pseudomonadati</taxon>
        <taxon>Bacteroidota</taxon>
        <taxon>Cytophagia</taxon>
        <taxon>Cytophagales</taxon>
        <taxon>Spirosomataceae</taxon>
        <taxon>Fibrella</taxon>
    </lineage>
</organism>
<dbReference type="EMBL" id="JAFMYW010000002">
    <property type="protein sequence ID" value="MBO0948803.1"/>
    <property type="molecule type" value="Genomic_DNA"/>
</dbReference>
<evidence type="ECO:0008006" key="3">
    <source>
        <dbReference type="Google" id="ProtNLM"/>
    </source>
</evidence>
<dbReference type="Proteomes" id="UP000664628">
    <property type="component" value="Unassembled WGS sequence"/>
</dbReference>
<evidence type="ECO:0000313" key="1">
    <source>
        <dbReference type="EMBL" id="MBO0948803.1"/>
    </source>
</evidence>
<evidence type="ECO:0000313" key="2">
    <source>
        <dbReference type="Proteomes" id="UP000664628"/>
    </source>
</evidence>
<proteinExistence type="predicted"/>
<gene>
    <name evidence="1" type="ORF">J2I46_09440</name>
</gene>
<accession>A0ABS3JFM3</accession>